<organism evidence="5 6">
    <name type="scientific">Chiloscyllium punctatum</name>
    <name type="common">Brownbanded bambooshark</name>
    <name type="synonym">Hemiscyllium punctatum</name>
    <dbReference type="NCBI Taxonomy" id="137246"/>
    <lineage>
        <taxon>Eukaryota</taxon>
        <taxon>Metazoa</taxon>
        <taxon>Chordata</taxon>
        <taxon>Craniata</taxon>
        <taxon>Vertebrata</taxon>
        <taxon>Chondrichthyes</taxon>
        <taxon>Elasmobranchii</taxon>
        <taxon>Galeomorphii</taxon>
        <taxon>Galeoidea</taxon>
        <taxon>Orectolobiformes</taxon>
        <taxon>Hemiscylliidae</taxon>
        <taxon>Chiloscyllium</taxon>
    </lineage>
</organism>
<dbReference type="PANTHER" id="PTHR28491:SF1">
    <property type="entry name" value="UPF0688 PROTEIN C1ORF174"/>
    <property type="match status" value="1"/>
</dbReference>
<dbReference type="AlphaFoldDB" id="A0A401SJW2"/>
<comment type="subcellular location">
    <subcellularLocation>
        <location evidence="1">Nucleus</location>
    </subcellularLocation>
</comment>
<evidence type="ECO:0000256" key="3">
    <source>
        <dbReference type="ARBA" id="ARBA00023242"/>
    </source>
</evidence>
<keyword evidence="3" id="KW-0539">Nucleus</keyword>
<evidence type="ECO:0000256" key="2">
    <source>
        <dbReference type="ARBA" id="ARBA00006634"/>
    </source>
</evidence>
<comment type="caution">
    <text evidence="5">The sequence shown here is derived from an EMBL/GenBank/DDBJ whole genome shotgun (WGS) entry which is preliminary data.</text>
</comment>
<dbReference type="Pfam" id="PF15772">
    <property type="entry name" value="UPF0688"/>
    <property type="match status" value="1"/>
</dbReference>
<dbReference type="Proteomes" id="UP000287033">
    <property type="component" value="Unassembled WGS sequence"/>
</dbReference>
<evidence type="ECO:0000256" key="1">
    <source>
        <dbReference type="ARBA" id="ARBA00004123"/>
    </source>
</evidence>
<gene>
    <name evidence="5" type="ORF">chiPu_0009158</name>
</gene>
<dbReference type="STRING" id="137246.A0A401SJW2"/>
<name>A0A401SJW2_CHIPU</name>
<feature type="compositionally biased region" description="Polar residues" evidence="4">
    <location>
        <begin position="296"/>
        <end position="306"/>
    </location>
</feature>
<comment type="similarity">
    <text evidence="2">Belongs to the UPF0688 family.</text>
</comment>
<feature type="region of interest" description="Disordered" evidence="4">
    <location>
        <begin position="21"/>
        <end position="90"/>
    </location>
</feature>
<evidence type="ECO:0000256" key="4">
    <source>
        <dbReference type="SAM" id="MobiDB-lite"/>
    </source>
</evidence>
<protein>
    <submittedName>
        <fullName evidence="5">Uncharacterized protein</fullName>
    </submittedName>
</protein>
<dbReference type="GO" id="GO:0005634">
    <property type="term" value="C:nucleus"/>
    <property type="evidence" value="ECO:0007669"/>
    <property type="project" value="UniProtKB-SubCell"/>
</dbReference>
<dbReference type="OrthoDB" id="8730115at2759"/>
<evidence type="ECO:0000313" key="6">
    <source>
        <dbReference type="Proteomes" id="UP000287033"/>
    </source>
</evidence>
<dbReference type="PANTHER" id="PTHR28491">
    <property type="entry name" value="UPF0688 PROTEIN C1ORF174"/>
    <property type="match status" value="1"/>
</dbReference>
<evidence type="ECO:0000313" key="5">
    <source>
        <dbReference type="EMBL" id="GCC30704.1"/>
    </source>
</evidence>
<accession>A0A401SJW2</accession>
<proteinExistence type="inferred from homology"/>
<feature type="region of interest" description="Disordered" evidence="4">
    <location>
        <begin position="275"/>
        <end position="313"/>
    </location>
</feature>
<dbReference type="EMBL" id="BEZZ01000320">
    <property type="protein sequence ID" value="GCC30704.1"/>
    <property type="molecule type" value="Genomic_DNA"/>
</dbReference>
<dbReference type="InterPro" id="IPR031530">
    <property type="entry name" value="UPF0688"/>
</dbReference>
<sequence length="313" mass="35184">MKMKTKQVGIRRSARIRNRELCSIASNTSNQDVKDDSTVQKTTKPFETLPMVGKVDSSASDHPSKKQKCERVEVKTQEKADATEQDLEDSAIILPHKPSHKSTEQTEKPLIHEDCTQDTPVTLENEVLSTTTIERSNTEKQREHAAVAEELITNNGSSTEIMTKTMVDVVDKGLLESKEDIEKTVKSDNDAERRNIMEIDQPPGTSFKVDSSIFLDEDSNQPMPVGKFFGNVEIMQDLPQSVPLLDSATRREYRRRHFIAKDEEDEELEDKAVNEMAGEPRSMPPSETEVPVGTETKVNSVQQNTPDIVEKCL</sequence>
<keyword evidence="6" id="KW-1185">Reference proteome</keyword>
<feature type="compositionally biased region" description="Basic and acidic residues" evidence="4">
    <location>
        <begin position="62"/>
        <end position="82"/>
    </location>
</feature>
<dbReference type="OMA" id="FGNVEIM"/>
<reference evidence="5 6" key="1">
    <citation type="journal article" date="2018" name="Nat. Ecol. Evol.">
        <title>Shark genomes provide insights into elasmobranch evolution and the origin of vertebrates.</title>
        <authorList>
            <person name="Hara Y"/>
            <person name="Yamaguchi K"/>
            <person name="Onimaru K"/>
            <person name="Kadota M"/>
            <person name="Koyanagi M"/>
            <person name="Keeley SD"/>
            <person name="Tatsumi K"/>
            <person name="Tanaka K"/>
            <person name="Motone F"/>
            <person name="Kageyama Y"/>
            <person name="Nozu R"/>
            <person name="Adachi N"/>
            <person name="Nishimura O"/>
            <person name="Nakagawa R"/>
            <person name="Tanegashima C"/>
            <person name="Kiyatake I"/>
            <person name="Matsumoto R"/>
            <person name="Murakumo K"/>
            <person name="Nishida K"/>
            <person name="Terakita A"/>
            <person name="Kuratani S"/>
            <person name="Sato K"/>
            <person name="Hyodo S Kuraku.S."/>
        </authorList>
    </citation>
    <scope>NUCLEOTIDE SEQUENCE [LARGE SCALE GENOMIC DNA]</scope>
</reference>